<evidence type="ECO:0000256" key="1">
    <source>
        <dbReference type="PROSITE-ProRule" id="PRU00023"/>
    </source>
</evidence>
<keyword evidence="1" id="KW-0040">ANK repeat</keyword>
<dbReference type="EMBL" id="JBAMIC010000002">
    <property type="protein sequence ID" value="KAK7111674.1"/>
    <property type="molecule type" value="Genomic_DNA"/>
</dbReference>
<feature type="compositionally biased region" description="Polar residues" evidence="2">
    <location>
        <begin position="69"/>
        <end position="78"/>
    </location>
</feature>
<evidence type="ECO:0000259" key="3">
    <source>
        <dbReference type="Pfam" id="PF15487"/>
    </source>
</evidence>
<feature type="repeat" description="ANK" evidence="1">
    <location>
        <begin position="473"/>
        <end position="505"/>
    </location>
</feature>
<feature type="repeat" description="ANK" evidence="1">
    <location>
        <begin position="437"/>
        <end position="457"/>
    </location>
</feature>
<evidence type="ECO:0000313" key="4">
    <source>
        <dbReference type="EMBL" id="KAK7111674.1"/>
    </source>
</evidence>
<evidence type="ECO:0000313" key="5">
    <source>
        <dbReference type="Proteomes" id="UP001374579"/>
    </source>
</evidence>
<dbReference type="InterPro" id="IPR040355">
    <property type="entry name" value="FAM220A"/>
</dbReference>
<dbReference type="Gene3D" id="1.25.40.20">
    <property type="entry name" value="Ankyrin repeat-containing domain"/>
    <property type="match status" value="1"/>
</dbReference>
<comment type="caution">
    <text evidence="4">The sequence shown here is derived from an EMBL/GenBank/DDBJ whole genome shotgun (WGS) entry which is preliminary data.</text>
</comment>
<evidence type="ECO:0000256" key="2">
    <source>
        <dbReference type="SAM" id="MobiDB-lite"/>
    </source>
</evidence>
<reference evidence="4 5" key="1">
    <citation type="submission" date="2024-02" db="EMBL/GenBank/DDBJ databases">
        <title>Chromosome-scale genome assembly of the rough periwinkle Littorina saxatilis.</title>
        <authorList>
            <person name="De Jode A."/>
            <person name="Faria R."/>
            <person name="Formenti G."/>
            <person name="Sims Y."/>
            <person name="Smith T.P."/>
            <person name="Tracey A."/>
            <person name="Wood J.M.D."/>
            <person name="Zagrodzka Z.B."/>
            <person name="Johannesson K."/>
            <person name="Butlin R.K."/>
            <person name="Leder E.H."/>
        </authorList>
    </citation>
    <scope>NUCLEOTIDE SEQUENCE [LARGE SCALE GENOMIC DNA]</scope>
    <source>
        <strain evidence="4">Snail1</strain>
        <tissue evidence="4">Muscle</tissue>
    </source>
</reference>
<feature type="domain" description="SIPAR" evidence="3">
    <location>
        <begin position="6"/>
        <end position="332"/>
    </location>
</feature>
<feature type="region of interest" description="Disordered" evidence="2">
    <location>
        <begin position="40"/>
        <end position="124"/>
    </location>
</feature>
<dbReference type="Proteomes" id="UP001374579">
    <property type="component" value="Unassembled WGS sequence"/>
</dbReference>
<dbReference type="PROSITE" id="PS50088">
    <property type="entry name" value="ANK_REPEAT"/>
    <property type="match status" value="2"/>
</dbReference>
<feature type="compositionally biased region" description="Low complexity" evidence="2">
    <location>
        <begin position="45"/>
        <end position="57"/>
    </location>
</feature>
<accession>A0AAN9BUN6</accession>
<sequence>MSRGVRDLRDLVCVSRLTYRDSDEEDEIWSDEEVVKRDLSGLQLSDGSTSPASRSSSAGTNPPVRLRSSDSVFVTNGSPVDKSDSTVTVSLEDAAELSSGSSSSTVKSKSKSKPSKRKRKKKAMQLMPQQFELPKSAVLPPVSVDRFLFAQEPSPPDSRYRAVGASVGAGDGQTKRGDFDPMLAYMDATIVAEWLTRSNTALEDLTTYCNQGDNFVQFAHFWLLDFPETQKQEIYEMEYEILVEEVGLAFAVGKESRKVVRRDVTDLVSALFREYPTKLFSSRGSVLFLDHLDILTSERAERYKKLLSDVRCSTKNRQYAQWLLATRSFALVNMWGAVINFYRNMLGQHGIPPGLPVPVLGSSGDNVYQRRLAQAVRLGFPDVVHYLISGGHVDVTKSDVHGRSLLFSAIMHNQPKVVHYLVTRVTSALDVNQASDTGNTPLHAASNTGNTEIVKVLCHSPEISVNCLNLQCENATPLHLAVMHGHGKVVEVLVAAGADPTLKMGDLSAIDIARDFNHSDLLPLLQS</sequence>
<dbReference type="SUPFAM" id="SSF48403">
    <property type="entry name" value="Ankyrin repeat"/>
    <property type="match status" value="1"/>
</dbReference>
<dbReference type="Pfam" id="PF15487">
    <property type="entry name" value="FAM220"/>
    <property type="match status" value="1"/>
</dbReference>
<dbReference type="InterPro" id="IPR036770">
    <property type="entry name" value="Ankyrin_rpt-contain_sf"/>
</dbReference>
<organism evidence="4 5">
    <name type="scientific">Littorina saxatilis</name>
    <dbReference type="NCBI Taxonomy" id="31220"/>
    <lineage>
        <taxon>Eukaryota</taxon>
        <taxon>Metazoa</taxon>
        <taxon>Spiralia</taxon>
        <taxon>Lophotrochozoa</taxon>
        <taxon>Mollusca</taxon>
        <taxon>Gastropoda</taxon>
        <taxon>Caenogastropoda</taxon>
        <taxon>Littorinimorpha</taxon>
        <taxon>Littorinoidea</taxon>
        <taxon>Littorinidae</taxon>
        <taxon>Littorina</taxon>
    </lineage>
</organism>
<dbReference type="PANTHER" id="PTHR31980:SF1">
    <property type="entry name" value="PROTEIN FAM220A"/>
    <property type="match status" value="1"/>
</dbReference>
<gene>
    <name evidence="4" type="ORF">V1264_011269</name>
</gene>
<name>A0AAN9BUN6_9CAEN</name>
<dbReference type="PANTHER" id="PTHR31980">
    <property type="entry name" value="PROTEIN FAM220A"/>
    <property type="match status" value="1"/>
</dbReference>
<dbReference type="InterPro" id="IPR029155">
    <property type="entry name" value="SIPAR"/>
</dbReference>
<keyword evidence="5" id="KW-1185">Reference proteome</keyword>
<dbReference type="PRINTS" id="PR01415">
    <property type="entry name" value="ANKYRIN"/>
</dbReference>
<dbReference type="SMART" id="SM00248">
    <property type="entry name" value="ANK"/>
    <property type="match status" value="4"/>
</dbReference>
<feature type="compositionally biased region" description="Basic residues" evidence="2">
    <location>
        <begin position="108"/>
        <end position="123"/>
    </location>
</feature>
<proteinExistence type="predicted"/>
<dbReference type="PROSITE" id="PS50297">
    <property type="entry name" value="ANK_REP_REGION"/>
    <property type="match status" value="2"/>
</dbReference>
<dbReference type="AlphaFoldDB" id="A0AAN9BUN6"/>
<feature type="compositionally biased region" description="Low complexity" evidence="2">
    <location>
        <begin position="98"/>
        <end position="107"/>
    </location>
</feature>
<dbReference type="InterPro" id="IPR002110">
    <property type="entry name" value="Ankyrin_rpt"/>
</dbReference>
<protein>
    <recommendedName>
        <fullName evidence="3">SIPAR domain-containing protein</fullName>
    </recommendedName>
</protein>
<dbReference type="Pfam" id="PF12796">
    <property type="entry name" value="Ank_2"/>
    <property type="match status" value="1"/>
</dbReference>